<evidence type="ECO:0000256" key="6">
    <source>
        <dbReference type="ARBA" id="ARBA00023136"/>
    </source>
</evidence>
<feature type="transmembrane region" description="Helical" evidence="8">
    <location>
        <begin position="202"/>
        <end position="220"/>
    </location>
</feature>
<name>A0ABP8KCH1_9ACTN</name>
<accession>A0ABP8KCH1</accession>
<dbReference type="PIRSF" id="PIRSF006648">
    <property type="entry name" value="DrrB"/>
    <property type="match status" value="1"/>
</dbReference>
<comment type="caution">
    <text evidence="10">The sequence shown here is derived from an EMBL/GenBank/DDBJ whole genome shotgun (WGS) entry which is preliminary data.</text>
</comment>
<dbReference type="NCBIfam" id="TIGR00025">
    <property type="entry name" value="Mtu_efflux"/>
    <property type="match status" value="1"/>
</dbReference>
<dbReference type="EMBL" id="BAABFR010000117">
    <property type="protein sequence ID" value="GAA4404125.1"/>
    <property type="molecule type" value="Genomic_DNA"/>
</dbReference>
<comment type="similarity">
    <text evidence="2">Belongs to the ABC-2 integral membrane protein family.</text>
</comment>
<feature type="transmembrane region" description="Helical" evidence="8">
    <location>
        <begin position="141"/>
        <end position="162"/>
    </location>
</feature>
<reference evidence="11" key="1">
    <citation type="journal article" date="2019" name="Int. J. Syst. Evol. Microbiol.">
        <title>The Global Catalogue of Microorganisms (GCM) 10K type strain sequencing project: providing services to taxonomists for standard genome sequencing and annotation.</title>
        <authorList>
            <consortium name="The Broad Institute Genomics Platform"/>
            <consortium name="The Broad Institute Genome Sequencing Center for Infectious Disease"/>
            <person name="Wu L."/>
            <person name="Ma J."/>
        </authorList>
    </citation>
    <scope>NUCLEOTIDE SEQUENCE [LARGE SCALE GENOMIC DNA]</scope>
    <source>
        <strain evidence="11">JCM 17688</strain>
    </source>
</reference>
<feature type="domain" description="ABC-2 type transporter transmembrane" evidence="9">
    <location>
        <begin position="34"/>
        <end position="230"/>
    </location>
</feature>
<dbReference type="GO" id="GO:0005524">
    <property type="term" value="F:ATP binding"/>
    <property type="evidence" value="ECO:0007669"/>
    <property type="project" value="UniProtKB-KW"/>
</dbReference>
<evidence type="ECO:0000256" key="4">
    <source>
        <dbReference type="ARBA" id="ARBA00022692"/>
    </source>
</evidence>
<proteinExistence type="inferred from homology"/>
<evidence type="ECO:0000313" key="11">
    <source>
        <dbReference type="Proteomes" id="UP001500635"/>
    </source>
</evidence>
<sequence length="289" mass="30972">MTRAEPLIAERAEPLVEPRAELTGAPRSTTSALTQWWVLTTRAVVPTLRNGELVTQVAASIMFTVGFYIPLKHFMGVYARDMSSYAQYLMPLIALQAVSFAAISGGFRSATDSVAGINRRFRSMPIPRAVPMAARMSASMYRCAVALVLSIVCGYVIGFRFYGGVGHTAGFCLLVLLVGAALGFLGDFIGAASRNPDATTHLMMLPQLVFGLLSVGVQPVQRFPTWIQGFVRDQAISQFVFALRALAGDTTPAAGVVSWSVVGPAVAWAVGMIAVLVPLYLLVVVRRVG</sequence>
<evidence type="ECO:0000256" key="5">
    <source>
        <dbReference type="ARBA" id="ARBA00022989"/>
    </source>
</evidence>
<gene>
    <name evidence="10" type="primary">drrA</name>
    <name evidence="10" type="ORF">GCM10023147_46300</name>
</gene>
<dbReference type="Proteomes" id="UP001500635">
    <property type="component" value="Unassembled WGS sequence"/>
</dbReference>
<evidence type="ECO:0000256" key="7">
    <source>
        <dbReference type="ARBA" id="ARBA00023251"/>
    </source>
</evidence>
<dbReference type="InterPro" id="IPR013525">
    <property type="entry name" value="ABC2_TM"/>
</dbReference>
<organism evidence="10 11">
    <name type="scientific">Tsukamurella soli</name>
    <dbReference type="NCBI Taxonomy" id="644556"/>
    <lineage>
        <taxon>Bacteria</taxon>
        <taxon>Bacillati</taxon>
        <taxon>Actinomycetota</taxon>
        <taxon>Actinomycetes</taxon>
        <taxon>Mycobacteriales</taxon>
        <taxon>Tsukamurellaceae</taxon>
        <taxon>Tsukamurella</taxon>
    </lineage>
</organism>
<keyword evidence="5 8" id="KW-1133">Transmembrane helix</keyword>
<dbReference type="InterPro" id="IPR004377">
    <property type="entry name" value="ABC_transpt_DrrB/DrrC"/>
</dbReference>
<keyword evidence="10" id="KW-0547">Nucleotide-binding</keyword>
<keyword evidence="10" id="KW-0067">ATP-binding</keyword>
<evidence type="ECO:0000256" key="2">
    <source>
        <dbReference type="ARBA" id="ARBA00007783"/>
    </source>
</evidence>
<dbReference type="PANTHER" id="PTHR43077">
    <property type="entry name" value="TRANSPORT PERMEASE YVFS-RELATED"/>
    <property type="match status" value="1"/>
</dbReference>
<dbReference type="InterPro" id="IPR000412">
    <property type="entry name" value="ABC_2_transport"/>
</dbReference>
<comment type="subcellular location">
    <subcellularLocation>
        <location evidence="1">Cell membrane</location>
        <topology evidence="1">Multi-pass membrane protein</topology>
    </subcellularLocation>
</comment>
<keyword evidence="7" id="KW-0046">Antibiotic resistance</keyword>
<keyword evidence="3" id="KW-1003">Cell membrane</keyword>
<evidence type="ECO:0000313" key="10">
    <source>
        <dbReference type="EMBL" id="GAA4404125.1"/>
    </source>
</evidence>
<evidence type="ECO:0000256" key="1">
    <source>
        <dbReference type="ARBA" id="ARBA00004651"/>
    </source>
</evidence>
<feature type="transmembrane region" description="Helical" evidence="8">
    <location>
        <begin position="265"/>
        <end position="285"/>
    </location>
</feature>
<keyword evidence="4 8" id="KW-0812">Transmembrane</keyword>
<dbReference type="Pfam" id="PF01061">
    <property type="entry name" value="ABC2_membrane"/>
    <property type="match status" value="1"/>
</dbReference>
<evidence type="ECO:0000256" key="8">
    <source>
        <dbReference type="SAM" id="Phobius"/>
    </source>
</evidence>
<feature type="transmembrane region" description="Helical" evidence="8">
    <location>
        <begin position="168"/>
        <end position="190"/>
    </location>
</feature>
<evidence type="ECO:0000256" key="3">
    <source>
        <dbReference type="ARBA" id="ARBA00022475"/>
    </source>
</evidence>
<keyword evidence="11" id="KW-1185">Reference proteome</keyword>
<feature type="transmembrane region" description="Helical" evidence="8">
    <location>
        <begin position="53"/>
        <end position="71"/>
    </location>
</feature>
<keyword evidence="6 8" id="KW-0472">Membrane</keyword>
<protein>
    <submittedName>
        <fullName evidence="10">Daunorubicin ABC transporter ATP-binding protein DrrA</fullName>
    </submittedName>
</protein>
<evidence type="ECO:0000259" key="9">
    <source>
        <dbReference type="Pfam" id="PF01061"/>
    </source>
</evidence>
<dbReference type="PANTHER" id="PTHR43077:SF8">
    <property type="entry name" value="DOXORUBICIN RESISTANCE ABC TRANSPORTER PERMEASE PROTEIN DRRB"/>
    <property type="match status" value="1"/>
</dbReference>
<dbReference type="InterPro" id="IPR051328">
    <property type="entry name" value="T7SS_ABC-Transporter"/>
</dbReference>